<name>A0A133UGD7_9EURY</name>
<dbReference type="AlphaFoldDB" id="A0A133UGD7"/>
<organism evidence="2 3">
    <name type="scientific">candidate division MSBL1 archaeon SCGC-AAA259E17</name>
    <dbReference type="NCBI Taxonomy" id="1698263"/>
    <lineage>
        <taxon>Archaea</taxon>
        <taxon>Methanobacteriati</taxon>
        <taxon>Methanobacteriota</taxon>
        <taxon>candidate division MSBL1</taxon>
    </lineage>
</organism>
<reference evidence="2 3" key="1">
    <citation type="journal article" date="2016" name="Sci. Rep.">
        <title>Metabolic traits of an uncultured archaeal lineage -MSBL1- from brine pools of the Red Sea.</title>
        <authorList>
            <person name="Mwirichia R."/>
            <person name="Alam I."/>
            <person name="Rashid M."/>
            <person name="Vinu M."/>
            <person name="Ba-Alawi W."/>
            <person name="Anthony Kamau A."/>
            <person name="Kamanda Ngugi D."/>
            <person name="Goker M."/>
            <person name="Klenk H.P."/>
            <person name="Bajic V."/>
            <person name="Stingl U."/>
        </authorList>
    </citation>
    <scope>NUCLEOTIDE SEQUENCE [LARGE SCALE GENOMIC DNA]</scope>
    <source>
        <strain evidence="2">SCGC-AAA259E17</strain>
    </source>
</reference>
<gene>
    <name evidence="2" type="ORF">AKJ64_01090</name>
</gene>
<proteinExistence type="predicted"/>
<protein>
    <submittedName>
        <fullName evidence="2">Uncharacterized protein</fullName>
    </submittedName>
</protein>
<evidence type="ECO:0000313" key="2">
    <source>
        <dbReference type="EMBL" id="KXA93237.1"/>
    </source>
</evidence>
<dbReference type="EMBL" id="LHXN01000011">
    <property type="protein sequence ID" value="KXA93237.1"/>
    <property type="molecule type" value="Genomic_DNA"/>
</dbReference>
<evidence type="ECO:0000256" key="1">
    <source>
        <dbReference type="SAM" id="MobiDB-lite"/>
    </source>
</evidence>
<dbReference type="Proteomes" id="UP000070373">
    <property type="component" value="Unassembled WGS sequence"/>
</dbReference>
<evidence type="ECO:0000313" key="3">
    <source>
        <dbReference type="Proteomes" id="UP000070373"/>
    </source>
</evidence>
<comment type="caution">
    <text evidence="2">The sequence shown here is derived from an EMBL/GenBank/DDBJ whole genome shotgun (WGS) entry which is preliminary data.</text>
</comment>
<keyword evidence="3" id="KW-1185">Reference proteome</keyword>
<feature type="region of interest" description="Disordered" evidence="1">
    <location>
        <begin position="1"/>
        <end position="41"/>
    </location>
</feature>
<accession>A0A133UGD7</accession>
<sequence>MVVTFEFSREVLKDDPPSNGFQPKTPVKKEKKSNSSSSLAPPLGEIQPIYRISIWRSATMGTRGRDLILE</sequence>
<feature type="compositionally biased region" description="Basic and acidic residues" evidence="1">
    <location>
        <begin position="7"/>
        <end position="16"/>
    </location>
</feature>